<evidence type="ECO:0000313" key="2">
    <source>
        <dbReference type="Proteomes" id="UP000199069"/>
    </source>
</evidence>
<accession>A0A0K3CPM8</accession>
<reference evidence="1 2" key="1">
    <citation type="submission" date="2015-07" db="EMBL/GenBank/DDBJ databases">
        <authorList>
            <person name="Cajimat M.N.B."/>
            <person name="Milazzo M.L."/>
            <person name="Fulhorst C.F."/>
        </authorList>
    </citation>
    <scope>NUCLEOTIDE SEQUENCE [LARGE SCALE GENOMIC DNA]</scope>
    <source>
        <strain evidence="1">Single colony</strain>
    </source>
</reference>
<dbReference type="AlphaFoldDB" id="A0A0K3CPM8"/>
<dbReference type="Proteomes" id="UP000199069">
    <property type="component" value="Unassembled WGS sequence"/>
</dbReference>
<dbReference type="EMBL" id="CWKI01000013">
    <property type="protein sequence ID" value="CTR10405.1"/>
    <property type="molecule type" value="Genomic_DNA"/>
</dbReference>
<organism evidence="1 2">
    <name type="scientific">Rhodotorula toruloides</name>
    <name type="common">Yeast</name>
    <name type="synonym">Rhodosporidium toruloides</name>
    <dbReference type="NCBI Taxonomy" id="5286"/>
    <lineage>
        <taxon>Eukaryota</taxon>
        <taxon>Fungi</taxon>
        <taxon>Dikarya</taxon>
        <taxon>Basidiomycota</taxon>
        <taxon>Pucciniomycotina</taxon>
        <taxon>Microbotryomycetes</taxon>
        <taxon>Sporidiobolales</taxon>
        <taxon>Sporidiobolaceae</taxon>
        <taxon>Rhodotorula</taxon>
    </lineage>
</organism>
<gene>
    <name evidence="1" type="primary">FGENESH: predicted gene_13.96</name>
    <name evidence="1" type="ORF">BN2166_0062660</name>
</gene>
<name>A0A0K3CPM8_RHOTO</name>
<proteinExistence type="predicted"/>
<sequence length="228" mass="25852">MLALRLARPSAFRSLLPRFQPGYTWRMVKREVHEQDLEEAEDVSHLMTLEELDKTLDPAPYRSGAEVKSLKAGQPIELHPMLDDVNFFYIEPTHSSSPGARLEVRTEDCDIVVGNAYSDPAIDELATSPPCARLVVRMQGDLAADISNPEGVTVRDLLDGVGEYWERPVCDEAAKYLRRWLGDPECDNVVVVERHFQPENRYWAGWTRGPEVQEDGSVLLDCEQILRC</sequence>
<keyword evidence="2" id="KW-1185">Reference proteome</keyword>
<evidence type="ECO:0000313" key="1">
    <source>
        <dbReference type="EMBL" id="CTR10405.1"/>
    </source>
</evidence>
<protein>
    <submittedName>
        <fullName evidence="1">Uncharacterized protein</fullName>
    </submittedName>
</protein>